<evidence type="ECO:0000313" key="3">
    <source>
        <dbReference type="EMBL" id="MFD2841533.1"/>
    </source>
</evidence>
<evidence type="ECO:0000256" key="1">
    <source>
        <dbReference type="SAM" id="MobiDB-lite"/>
    </source>
</evidence>
<reference evidence="4" key="1">
    <citation type="journal article" date="2019" name="Int. J. Syst. Evol. Microbiol.">
        <title>The Global Catalogue of Microorganisms (GCM) 10K type strain sequencing project: providing services to taxonomists for standard genome sequencing and annotation.</title>
        <authorList>
            <consortium name="The Broad Institute Genomics Platform"/>
            <consortium name="The Broad Institute Genome Sequencing Center for Infectious Disease"/>
            <person name="Wu L."/>
            <person name="Ma J."/>
        </authorList>
    </citation>
    <scope>NUCLEOTIDE SEQUENCE [LARGE SCALE GENOMIC DNA]</scope>
    <source>
        <strain evidence="4">KCTC 33576</strain>
    </source>
</reference>
<dbReference type="InterPro" id="IPR024266">
    <property type="entry name" value="DUF3806"/>
</dbReference>
<gene>
    <name evidence="3" type="ORF">ACFSYH_13280</name>
</gene>
<dbReference type="Pfam" id="PF12713">
    <property type="entry name" value="DUF3806"/>
    <property type="match status" value="1"/>
</dbReference>
<protein>
    <submittedName>
        <fullName evidence="3">DUF3806 domain-containing protein</fullName>
    </submittedName>
</protein>
<accession>A0ABW5XI41</accession>
<name>A0ABW5XI41_9MICO</name>
<feature type="domain" description="DUF3806" evidence="2">
    <location>
        <begin position="263"/>
        <end position="322"/>
    </location>
</feature>
<dbReference type="EMBL" id="JBHUOP010000006">
    <property type="protein sequence ID" value="MFD2841533.1"/>
    <property type="molecule type" value="Genomic_DNA"/>
</dbReference>
<evidence type="ECO:0000259" key="2">
    <source>
        <dbReference type="Pfam" id="PF12713"/>
    </source>
</evidence>
<feature type="compositionally biased region" description="Low complexity" evidence="1">
    <location>
        <begin position="72"/>
        <end position="82"/>
    </location>
</feature>
<evidence type="ECO:0000313" key="4">
    <source>
        <dbReference type="Proteomes" id="UP001597391"/>
    </source>
</evidence>
<organism evidence="3 4">
    <name type="scientific">Populibacterium corticicola</name>
    <dbReference type="NCBI Taxonomy" id="1812826"/>
    <lineage>
        <taxon>Bacteria</taxon>
        <taxon>Bacillati</taxon>
        <taxon>Actinomycetota</taxon>
        <taxon>Actinomycetes</taxon>
        <taxon>Micrococcales</taxon>
        <taxon>Jonesiaceae</taxon>
        <taxon>Populibacterium</taxon>
    </lineage>
</organism>
<keyword evidence="4" id="KW-1185">Reference proteome</keyword>
<dbReference type="RefSeq" id="WP_377467619.1">
    <property type="nucleotide sequence ID" value="NZ_JBHUOP010000006.1"/>
</dbReference>
<comment type="caution">
    <text evidence="3">The sequence shown here is derived from an EMBL/GenBank/DDBJ whole genome shotgun (WGS) entry which is preliminary data.</text>
</comment>
<feature type="compositionally biased region" description="Polar residues" evidence="1">
    <location>
        <begin position="138"/>
        <end position="158"/>
    </location>
</feature>
<sequence length="335" mass="36890">MHSTQPLPEENVVNGAPLTRRALYAVPSTSASTEQTRPRPYATSQSAQEQADSRRSLHRSVRESARPISTESAASAQSASSAPPTRAVATRSSAPDTGVSVVSARLRPRPHTSSFPSVTGPLRPRPNTSAIPIVDGPTRSSQRRAAQSPAETSETAPSQPVRETEQSRQRMRPRPQPKVFNVEDYGPLSPESEDLTSAQAEKPLALREPTLAELMWLQEMRYHLRTPSEPPLTVEQLNKTYNDYCSAWTSVPRKERWDQCFAVTSIGIAIGDIIAESSVDCQWMVSDTDKGVIFGVRDSARKATYFPVDAVNRRWIAAKLDWIPGFIRNAVGHAH</sequence>
<proteinExistence type="predicted"/>
<feature type="region of interest" description="Disordered" evidence="1">
    <location>
        <begin position="1"/>
        <end position="204"/>
    </location>
</feature>
<feature type="compositionally biased region" description="Basic and acidic residues" evidence="1">
    <location>
        <begin position="51"/>
        <end position="65"/>
    </location>
</feature>
<dbReference type="Proteomes" id="UP001597391">
    <property type="component" value="Unassembled WGS sequence"/>
</dbReference>